<dbReference type="InterPro" id="IPR004942">
    <property type="entry name" value="Roadblock/LAMTOR2_dom"/>
</dbReference>
<evidence type="ECO:0000256" key="3">
    <source>
        <dbReference type="SAM" id="MobiDB-lite"/>
    </source>
</evidence>
<evidence type="ECO:0000259" key="4">
    <source>
        <dbReference type="PROSITE" id="PS50110"/>
    </source>
</evidence>
<feature type="domain" description="Response regulatory" evidence="4">
    <location>
        <begin position="5"/>
        <end position="121"/>
    </location>
</feature>
<dbReference type="PANTHER" id="PTHR44591">
    <property type="entry name" value="STRESS RESPONSE REGULATOR PROTEIN 1"/>
    <property type="match status" value="1"/>
</dbReference>
<evidence type="ECO:0000256" key="1">
    <source>
        <dbReference type="ARBA" id="ARBA00022553"/>
    </source>
</evidence>
<gene>
    <name evidence="5" type="primary">glnG</name>
    <name evidence="5" type="ORF">Mcate_02763</name>
</gene>
<dbReference type="SMART" id="SM00448">
    <property type="entry name" value="REC"/>
    <property type="match status" value="1"/>
</dbReference>
<name>A0A399DT54_9DEIN</name>
<dbReference type="PANTHER" id="PTHR44591:SF3">
    <property type="entry name" value="RESPONSE REGULATORY DOMAIN-CONTAINING PROTEIN"/>
    <property type="match status" value="1"/>
</dbReference>
<dbReference type="Proteomes" id="UP000266089">
    <property type="component" value="Unassembled WGS sequence"/>
</dbReference>
<feature type="region of interest" description="Disordered" evidence="3">
    <location>
        <begin position="125"/>
        <end position="178"/>
    </location>
</feature>
<dbReference type="CDD" id="cd00156">
    <property type="entry name" value="REC"/>
    <property type="match status" value="1"/>
</dbReference>
<dbReference type="InterPro" id="IPR011006">
    <property type="entry name" value="CheY-like_superfamily"/>
</dbReference>
<sequence>MQGAKVLVVDDSTSVRKVLEKLLSSRGLVVTTSESAEQGLDAINHHAPNLVIADVVMPGMSGFELCQMLKTQASTKSIPVILISGIINEGVVTQAQQAGAFDVVSKPFTPDDLFPKIERALNAAKQSQQAKDEVVPVVSEPSTPPPPITAAVSQAPVSSPPSPTPAVQTDPQPTSSPQTLLNELQPFLDKPEIESVFVVGNGGQLLAWLGQTLDEADLLATYIHTLLSISSVMGEKYHLSTVQSLNLEYLGKTVIVSRISDKASLVLLLRGTGGTGVIRYLVLKQMPQLKAALGS</sequence>
<feature type="modified residue" description="4-aspartylphosphate" evidence="2">
    <location>
        <position position="54"/>
    </location>
</feature>
<dbReference type="OrthoDB" id="9790669at2"/>
<dbReference type="SUPFAM" id="SSF103196">
    <property type="entry name" value="Roadblock/LC7 domain"/>
    <property type="match status" value="1"/>
</dbReference>
<dbReference type="SMART" id="SM00960">
    <property type="entry name" value="Robl_LC7"/>
    <property type="match status" value="1"/>
</dbReference>
<organism evidence="5 6">
    <name type="scientific">Meiothermus taiwanensis</name>
    <dbReference type="NCBI Taxonomy" id="172827"/>
    <lineage>
        <taxon>Bacteria</taxon>
        <taxon>Thermotogati</taxon>
        <taxon>Deinococcota</taxon>
        <taxon>Deinococci</taxon>
        <taxon>Thermales</taxon>
        <taxon>Thermaceae</taxon>
        <taxon>Meiothermus</taxon>
    </lineage>
</organism>
<dbReference type="PROSITE" id="PS50110">
    <property type="entry name" value="RESPONSE_REGULATORY"/>
    <property type="match status" value="1"/>
</dbReference>
<evidence type="ECO:0000256" key="2">
    <source>
        <dbReference type="PROSITE-ProRule" id="PRU00169"/>
    </source>
</evidence>
<evidence type="ECO:0000313" key="6">
    <source>
        <dbReference type="Proteomes" id="UP000266089"/>
    </source>
</evidence>
<keyword evidence="1 2" id="KW-0597">Phosphoprotein</keyword>
<reference evidence="5 6" key="1">
    <citation type="submission" date="2018-08" db="EMBL/GenBank/DDBJ databases">
        <title>Meiothermus cateniformans JCM 15151 genome sequencing project.</title>
        <authorList>
            <person name="Da Costa M.S."/>
            <person name="Albuquerque L."/>
            <person name="Raposo P."/>
            <person name="Froufe H.J.C."/>
            <person name="Barroso C.S."/>
            <person name="Egas C."/>
        </authorList>
    </citation>
    <scope>NUCLEOTIDE SEQUENCE [LARGE SCALE GENOMIC DNA]</scope>
    <source>
        <strain evidence="5 6">JCM 15151</strain>
    </source>
</reference>
<dbReference type="GO" id="GO:0000160">
    <property type="term" value="P:phosphorelay signal transduction system"/>
    <property type="evidence" value="ECO:0007669"/>
    <property type="project" value="InterPro"/>
</dbReference>
<dbReference type="Pfam" id="PF00072">
    <property type="entry name" value="Response_reg"/>
    <property type="match status" value="1"/>
</dbReference>
<protein>
    <submittedName>
        <fullName evidence="5">Nitrogen regulation protein NR(I)</fullName>
    </submittedName>
</protein>
<evidence type="ECO:0000313" key="5">
    <source>
        <dbReference type="EMBL" id="RIH74308.1"/>
    </source>
</evidence>
<accession>A0A399DT54</accession>
<dbReference type="Gene3D" id="3.40.50.2300">
    <property type="match status" value="1"/>
</dbReference>
<proteinExistence type="predicted"/>
<comment type="caution">
    <text evidence="5">The sequence shown here is derived from an EMBL/GenBank/DDBJ whole genome shotgun (WGS) entry which is preliminary data.</text>
</comment>
<dbReference type="SUPFAM" id="SSF52172">
    <property type="entry name" value="CheY-like"/>
    <property type="match status" value="1"/>
</dbReference>
<dbReference type="Gene3D" id="3.30.450.30">
    <property type="entry name" value="Dynein light chain 2a, cytoplasmic"/>
    <property type="match status" value="1"/>
</dbReference>
<dbReference type="InterPro" id="IPR001789">
    <property type="entry name" value="Sig_transdc_resp-reg_receiver"/>
</dbReference>
<dbReference type="RefSeq" id="WP_027887259.1">
    <property type="nucleotide sequence ID" value="NZ_JBHSXZ010000019.1"/>
</dbReference>
<dbReference type="InterPro" id="IPR050595">
    <property type="entry name" value="Bact_response_regulator"/>
</dbReference>
<dbReference type="AlphaFoldDB" id="A0A399DT54"/>
<dbReference type="EMBL" id="QWKX01000126">
    <property type="protein sequence ID" value="RIH74308.1"/>
    <property type="molecule type" value="Genomic_DNA"/>
</dbReference>